<evidence type="ECO:0000256" key="1">
    <source>
        <dbReference type="SAM" id="MobiDB-lite"/>
    </source>
</evidence>
<accession>A0AA35IZ64</accession>
<organism evidence="2 3">
    <name type="scientific">Saccharomyces mikatae IFO 1815</name>
    <dbReference type="NCBI Taxonomy" id="226126"/>
    <lineage>
        <taxon>Eukaryota</taxon>
        <taxon>Fungi</taxon>
        <taxon>Dikarya</taxon>
        <taxon>Ascomycota</taxon>
        <taxon>Saccharomycotina</taxon>
        <taxon>Saccharomycetes</taxon>
        <taxon>Saccharomycetales</taxon>
        <taxon>Saccharomycetaceae</taxon>
        <taxon>Saccharomyces</taxon>
    </lineage>
</organism>
<evidence type="ECO:0000313" key="3">
    <source>
        <dbReference type="Proteomes" id="UP001161438"/>
    </source>
</evidence>
<dbReference type="InterPro" id="IPR032675">
    <property type="entry name" value="LRR_dom_sf"/>
</dbReference>
<feature type="compositionally biased region" description="Basic residues" evidence="1">
    <location>
        <begin position="70"/>
        <end position="79"/>
    </location>
</feature>
<dbReference type="Proteomes" id="UP001161438">
    <property type="component" value="Chromosome 4"/>
</dbReference>
<dbReference type="FunFam" id="3.80.10.10:FF:000859">
    <property type="entry name" value="YDR306C-like protein"/>
    <property type="match status" value="1"/>
</dbReference>
<feature type="compositionally biased region" description="Basic and acidic residues" evidence="1">
    <location>
        <begin position="91"/>
        <end position="104"/>
    </location>
</feature>
<dbReference type="EMBL" id="OX365760">
    <property type="protein sequence ID" value="CAI4038167.1"/>
    <property type="molecule type" value="Genomic_DNA"/>
</dbReference>
<proteinExistence type="predicted"/>
<dbReference type="SUPFAM" id="SSF52047">
    <property type="entry name" value="RNI-like"/>
    <property type="match status" value="1"/>
</dbReference>
<protein>
    <recommendedName>
        <fullName evidence="4">YDR306C-like protein</fullName>
    </recommendedName>
</protein>
<evidence type="ECO:0000313" key="2">
    <source>
        <dbReference type="EMBL" id="CAI4038167.1"/>
    </source>
</evidence>
<dbReference type="GeneID" id="80917378"/>
<feature type="compositionally biased region" description="Low complexity" evidence="1">
    <location>
        <begin position="81"/>
        <end position="90"/>
    </location>
</feature>
<dbReference type="AlphaFoldDB" id="A0AA35IZ64"/>
<gene>
    <name evidence="2" type="primary">SMKI04G5070</name>
    <name evidence="2" type="ORF">SMKI_04G5070</name>
</gene>
<dbReference type="Gene3D" id="3.80.10.10">
    <property type="entry name" value="Ribonuclease Inhibitor"/>
    <property type="match status" value="1"/>
</dbReference>
<keyword evidence="3" id="KW-1185">Reference proteome</keyword>
<reference evidence="2" key="1">
    <citation type="submission" date="2022-10" db="EMBL/GenBank/DDBJ databases">
        <authorList>
            <person name="Byrne P K."/>
        </authorList>
    </citation>
    <scope>NUCLEOTIDE SEQUENCE</scope>
    <source>
        <strain evidence="2">IFO1815</strain>
    </source>
</reference>
<feature type="region of interest" description="Disordered" evidence="1">
    <location>
        <begin position="68"/>
        <end position="104"/>
    </location>
</feature>
<feature type="compositionally biased region" description="Basic residues" evidence="1">
    <location>
        <begin position="1"/>
        <end position="14"/>
    </location>
</feature>
<evidence type="ECO:0008006" key="4">
    <source>
        <dbReference type="Google" id="ProtNLM"/>
    </source>
</evidence>
<sequence length="479" mass="54573">MANKSRPKKIKAPYRKYVAGEGFSSTRNDNKAKEFTITVPDNAELIETPQGSYYYDEANDTIVKLTRLSSNKKNKKGHKQSPLSPSSSSRPKGEKEGQVMESEKTNTLSLSLRMALPWELQYRIIHYLDIPGENENTNKVTNGKKITTGIIMNYLLVCKNWYCMCLPKLYFAPALTSKNFNGFVDTIIINKKKNLGHYVYELNLSTILQSGRNSFVSKLLRRCCSNLTKFIAPQTSFGYAPLISLKSCHDLKFLDLGLVSETVKLKELFSAIKNFTKLTHLSFPRSSIDCQGFQDIEWPQNLRYLKLSGGITNEFVIDTKWPKTITTLEFSYCPQIMELSIYSLLSQIGDNLKHLFFHYPMPSLTENSLDHVFTYCANLISLQIMVDYCSKWCFSEFMLSKLVEYDRPLKTLYLECSGSLGLASKIHPDDLTIAILESRLPCLKNICVSPKLGWNMKSDEVTDLVVSLEDQDGSLYLNY</sequence>
<name>A0AA35IZ64_SACMI</name>
<dbReference type="RefSeq" id="XP_056081282.1">
    <property type="nucleotide sequence ID" value="XM_056221497.1"/>
</dbReference>
<feature type="region of interest" description="Disordered" evidence="1">
    <location>
        <begin position="1"/>
        <end position="32"/>
    </location>
</feature>